<dbReference type="GO" id="GO:0046943">
    <property type="term" value="F:carboxylic acid transmembrane transporter activity"/>
    <property type="evidence" value="ECO:0007669"/>
    <property type="project" value="TreeGrafter"/>
</dbReference>
<gene>
    <name evidence="5" type="ORF">WT57_05190</name>
</gene>
<comment type="caution">
    <text evidence="5">The sequence shown here is derived from an EMBL/GenBank/DDBJ whole genome shotgun (WGS) entry which is preliminary data.</text>
</comment>
<name>A0A132EPQ0_9BURK</name>
<dbReference type="PROSITE" id="PS00216">
    <property type="entry name" value="SUGAR_TRANSPORT_1"/>
    <property type="match status" value="1"/>
</dbReference>
<dbReference type="InterPro" id="IPR020846">
    <property type="entry name" value="MFS_dom"/>
</dbReference>
<organism evidence="5 6">
    <name type="scientific">Burkholderia pseudomultivorans</name>
    <dbReference type="NCBI Taxonomy" id="1207504"/>
    <lineage>
        <taxon>Bacteria</taxon>
        <taxon>Pseudomonadati</taxon>
        <taxon>Pseudomonadota</taxon>
        <taxon>Betaproteobacteria</taxon>
        <taxon>Burkholderiales</taxon>
        <taxon>Burkholderiaceae</taxon>
        <taxon>Burkholderia</taxon>
        <taxon>Burkholderia cepacia complex</taxon>
    </lineage>
</organism>
<sequence>METEKIDVGALIDTWGIKAWQIGIIAICMVVTLLDGFDQFSLGFVAPAIKSEWQLSPQQLSYLFTASLLASVAGVLGGPLADRVGRRWLVIGSTASFGLFTLLSCTATSAEQFFAWRMLTGLGLGAAVPNTIALCAEISPKRVRSTVVVLLICAVPFGAALAGFASSQLQGHYGWRSLYIVGGVFPLLAALLLIGVLPESIRMLALRGTSDAQLRIRATLRKINAHWNPPDTIRFYVPEEGLSRNPVASLFEAGRASGTVALWLVMAMNLLEITFLGVWLPSLILRAGLDGAVPSHVTSVMLVGATIGSVLVGRIVDRFGTFSILVPIHLAGAAAVASMGLAMGNIEAMYCAAFMIGLFVNGGQGGADGMVTAFYPTSIRSTGISWALGAGRLASIGGPLLGGLMLSAGLSTQAIFMLAGIPVIVSALTIQQMWRRASRQPEAKPVGH</sequence>
<dbReference type="EMBL" id="LPJX01000077">
    <property type="protein sequence ID" value="KWF55874.1"/>
    <property type="molecule type" value="Genomic_DNA"/>
</dbReference>
<dbReference type="PROSITE" id="PS00217">
    <property type="entry name" value="SUGAR_TRANSPORT_2"/>
    <property type="match status" value="1"/>
</dbReference>
<evidence type="ECO:0000313" key="6">
    <source>
        <dbReference type="Proteomes" id="UP000061512"/>
    </source>
</evidence>
<evidence type="ECO:0000256" key="3">
    <source>
        <dbReference type="ARBA" id="ARBA00022989"/>
    </source>
</evidence>
<protein>
    <submittedName>
        <fullName evidence="5">Uncharacterized protein</fullName>
    </submittedName>
</protein>
<evidence type="ECO:0000313" key="5">
    <source>
        <dbReference type="EMBL" id="KWF55874.1"/>
    </source>
</evidence>
<evidence type="ECO:0000256" key="4">
    <source>
        <dbReference type="ARBA" id="ARBA00023136"/>
    </source>
</evidence>
<dbReference type="PANTHER" id="PTHR23508">
    <property type="entry name" value="CARBOXYLIC ACID TRANSPORTER PROTEIN HOMOLOG"/>
    <property type="match status" value="1"/>
</dbReference>
<keyword evidence="3" id="KW-1133">Transmembrane helix</keyword>
<evidence type="ECO:0000256" key="1">
    <source>
        <dbReference type="ARBA" id="ARBA00004141"/>
    </source>
</evidence>
<reference evidence="5 6" key="1">
    <citation type="submission" date="2015-11" db="EMBL/GenBank/DDBJ databases">
        <title>Expanding the genomic diversity of Burkholderia species for the development of highly accurate diagnostics.</title>
        <authorList>
            <person name="Sahl J."/>
            <person name="Keim P."/>
            <person name="Wagner D."/>
        </authorList>
    </citation>
    <scope>NUCLEOTIDE SEQUENCE [LARGE SCALE GENOMIC DNA]</scope>
    <source>
        <strain evidence="5 6">MSMB574WGS</strain>
    </source>
</reference>
<dbReference type="Pfam" id="PF07690">
    <property type="entry name" value="MFS_1"/>
    <property type="match status" value="1"/>
</dbReference>
<dbReference type="Gene3D" id="1.20.1250.20">
    <property type="entry name" value="MFS general substrate transporter like domains"/>
    <property type="match status" value="2"/>
</dbReference>
<dbReference type="GO" id="GO:0005886">
    <property type="term" value="C:plasma membrane"/>
    <property type="evidence" value="ECO:0007669"/>
    <property type="project" value="TreeGrafter"/>
</dbReference>
<evidence type="ECO:0000256" key="2">
    <source>
        <dbReference type="ARBA" id="ARBA00022692"/>
    </source>
</evidence>
<accession>A0A132EPQ0</accession>
<keyword evidence="2" id="KW-0812">Transmembrane</keyword>
<dbReference type="InterPro" id="IPR011701">
    <property type="entry name" value="MFS"/>
</dbReference>
<comment type="subcellular location">
    <subcellularLocation>
        <location evidence="1">Membrane</location>
        <topology evidence="1">Multi-pass membrane protein</topology>
    </subcellularLocation>
</comment>
<dbReference type="SUPFAM" id="SSF103473">
    <property type="entry name" value="MFS general substrate transporter"/>
    <property type="match status" value="1"/>
</dbReference>
<dbReference type="InterPro" id="IPR036259">
    <property type="entry name" value="MFS_trans_sf"/>
</dbReference>
<dbReference type="AlphaFoldDB" id="A0A132EPQ0"/>
<dbReference type="Proteomes" id="UP000061512">
    <property type="component" value="Unassembled WGS sequence"/>
</dbReference>
<dbReference type="RefSeq" id="WP_060300896.1">
    <property type="nucleotide sequence ID" value="NZ_JANLBU010000032.1"/>
</dbReference>
<proteinExistence type="predicted"/>
<keyword evidence="4" id="KW-0472">Membrane</keyword>
<dbReference type="InterPro" id="IPR005829">
    <property type="entry name" value="Sugar_transporter_CS"/>
</dbReference>
<dbReference type="CDD" id="cd17365">
    <property type="entry name" value="MFS_PcaK_like"/>
    <property type="match status" value="1"/>
</dbReference>
<dbReference type="PANTHER" id="PTHR23508:SF10">
    <property type="entry name" value="CARBOXYLIC ACID TRANSPORTER PROTEIN HOMOLOG"/>
    <property type="match status" value="1"/>
</dbReference>
<dbReference type="PROSITE" id="PS50850">
    <property type="entry name" value="MFS"/>
    <property type="match status" value="1"/>
</dbReference>